<organism evidence="2 3">
    <name type="scientific">Paxillus involutus ATCC 200175</name>
    <dbReference type="NCBI Taxonomy" id="664439"/>
    <lineage>
        <taxon>Eukaryota</taxon>
        <taxon>Fungi</taxon>
        <taxon>Dikarya</taxon>
        <taxon>Basidiomycota</taxon>
        <taxon>Agaricomycotina</taxon>
        <taxon>Agaricomycetes</taxon>
        <taxon>Agaricomycetidae</taxon>
        <taxon>Boletales</taxon>
        <taxon>Paxilineae</taxon>
        <taxon>Paxillaceae</taxon>
        <taxon>Paxillus</taxon>
    </lineage>
</organism>
<dbReference type="AlphaFoldDB" id="A0A0C9SU29"/>
<name>A0A0C9SU29_PAXIN</name>
<dbReference type="HOGENOM" id="CLU_2813111_0_0_1"/>
<feature type="region of interest" description="Disordered" evidence="1">
    <location>
        <begin position="24"/>
        <end position="47"/>
    </location>
</feature>
<sequence length="68" mass="7537">MIKHKELIRADEKRLRAEAQQALEIGGNGEQGVSKQMSSDKRDPETVNDALRVDVEMGSGVPEKPEYA</sequence>
<evidence type="ECO:0000256" key="1">
    <source>
        <dbReference type="SAM" id="MobiDB-lite"/>
    </source>
</evidence>
<gene>
    <name evidence="2" type="ORF">PAXINDRAFT_20899</name>
</gene>
<dbReference type="EMBL" id="KN820659">
    <property type="protein sequence ID" value="KIJ05870.1"/>
    <property type="molecule type" value="Genomic_DNA"/>
</dbReference>
<reference evidence="2 3" key="1">
    <citation type="submission" date="2014-06" db="EMBL/GenBank/DDBJ databases">
        <authorList>
            <consortium name="DOE Joint Genome Institute"/>
            <person name="Kuo A."/>
            <person name="Kohler A."/>
            <person name="Nagy L.G."/>
            <person name="Floudas D."/>
            <person name="Copeland A."/>
            <person name="Barry K.W."/>
            <person name="Cichocki N."/>
            <person name="Veneault-Fourrey C."/>
            <person name="LaButti K."/>
            <person name="Lindquist E.A."/>
            <person name="Lipzen A."/>
            <person name="Lundell T."/>
            <person name="Morin E."/>
            <person name="Murat C."/>
            <person name="Sun H."/>
            <person name="Tunlid A."/>
            <person name="Henrissat B."/>
            <person name="Grigoriev I.V."/>
            <person name="Hibbett D.S."/>
            <person name="Martin F."/>
            <person name="Nordberg H.P."/>
            <person name="Cantor M.N."/>
            <person name="Hua S.X."/>
        </authorList>
    </citation>
    <scope>NUCLEOTIDE SEQUENCE [LARGE SCALE GENOMIC DNA]</scope>
    <source>
        <strain evidence="2 3">ATCC 200175</strain>
    </source>
</reference>
<feature type="compositionally biased region" description="Basic and acidic residues" evidence="1">
    <location>
        <begin position="38"/>
        <end position="47"/>
    </location>
</feature>
<accession>A0A0C9SU29</accession>
<protein>
    <submittedName>
        <fullName evidence="2">Uncharacterized protein</fullName>
    </submittedName>
</protein>
<dbReference type="Proteomes" id="UP000053647">
    <property type="component" value="Unassembled WGS sequence"/>
</dbReference>
<evidence type="ECO:0000313" key="2">
    <source>
        <dbReference type="EMBL" id="KIJ05870.1"/>
    </source>
</evidence>
<evidence type="ECO:0000313" key="3">
    <source>
        <dbReference type="Proteomes" id="UP000053647"/>
    </source>
</evidence>
<keyword evidence="3" id="KW-1185">Reference proteome</keyword>
<proteinExistence type="predicted"/>
<reference evidence="3" key="2">
    <citation type="submission" date="2015-01" db="EMBL/GenBank/DDBJ databases">
        <title>Evolutionary Origins and Diversification of the Mycorrhizal Mutualists.</title>
        <authorList>
            <consortium name="DOE Joint Genome Institute"/>
            <consortium name="Mycorrhizal Genomics Consortium"/>
            <person name="Kohler A."/>
            <person name="Kuo A."/>
            <person name="Nagy L.G."/>
            <person name="Floudas D."/>
            <person name="Copeland A."/>
            <person name="Barry K.W."/>
            <person name="Cichocki N."/>
            <person name="Veneault-Fourrey C."/>
            <person name="LaButti K."/>
            <person name="Lindquist E.A."/>
            <person name="Lipzen A."/>
            <person name="Lundell T."/>
            <person name="Morin E."/>
            <person name="Murat C."/>
            <person name="Riley R."/>
            <person name="Ohm R."/>
            <person name="Sun H."/>
            <person name="Tunlid A."/>
            <person name="Henrissat B."/>
            <person name="Grigoriev I.V."/>
            <person name="Hibbett D.S."/>
            <person name="Martin F."/>
        </authorList>
    </citation>
    <scope>NUCLEOTIDE SEQUENCE [LARGE SCALE GENOMIC DNA]</scope>
    <source>
        <strain evidence="3">ATCC 200175</strain>
    </source>
</reference>